<evidence type="ECO:0000313" key="4">
    <source>
        <dbReference type="Proteomes" id="UP001201873"/>
    </source>
</evidence>
<feature type="region of interest" description="Disordered" evidence="1">
    <location>
        <begin position="293"/>
        <end position="319"/>
    </location>
</feature>
<dbReference type="InterPro" id="IPR013830">
    <property type="entry name" value="SGNH_hydro"/>
</dbReference>
<gene>
    <name evidence="3" type="ORF">MXD59_11995</name>
</gene>
<evidence type="ECO:0000313" key="3">
    <source>
        <dbReference type="EMBL" id="MCK9876486.1"/>
    </source>
</evidence>
<name>A0ABT0JYB6_9ACTN</name>
<keyword evidence="3" id="KW-0378">Hydrolase</keyword>
<dbReference type="PANTHER" id="PTHR43784:SF2">
    <property type="entry name" value="GDSL-LIKE LIPASE_ACYLHYDROLASE, PUTATIVE (AFU_ORTHOLOGUE AFUA_2G00820)-RELATED"/>
    <property type="match status" value="1"/>
</dbReference>
<organism evidence="3 4">
    <name type="scientific">Frankia umida</name>
    <dbReference type="NCBI Taxonomy" id="573489"/>
    <lineage>
        <taxon>Bacteria</taxon>
        <taxon>Bacillati</taxon>
        <taxon>Actinomycetota</taxon>
        <taxon>Actinomycetes</taxon>
        <taxon>Frankiales</taxon>
        <taxon>Frankiaceae</taxon>
        <taxon>Frankia</taxon>
    </lineage>
</organism>
<comment type="caution">
    <text evidence="3">The sequence shown here is derived from an EMBL/GenBank/DDBJ whole genome shotgun (WGS) entry which is preliminary data.</text>
</comment>
<sequence>MGVRVAAARFVALGDSITVGLGDGVTMGREHRGTAPPRGFAARFVDLLGPPGTIDYANLATTGATARDVRLRQLPAALECAPQLATVVAGMNDVLKPSFDALRLRQDLVWTVSRLRAEGATVLTATMPDPGRLLRLPTPLARLLTERVGRLNAAVWATARHDPGVLVVDLGHHPAVRRRSTFDVDRVHPGPHGHQLIAEAFTHRLSQAAAPPAAGPFTVGRPPAGVPRIEGRGETGRSARAHGAGSTLGVGLAGAPDAAPDAAPAAPGTLRHGLWLVQVGMPWLLGRCLAGGRRPSDDAPHAAGAPGHPSVKPAGNGLIGPWEALRHENLALSHPRRA</sequence>
<dbReference type="InterPro" id="IPR053140">
    <property type="entry name" value="GDSL_Rv0518-like"/>
</dbReference>
<dbReference type="RefSeq" id="WP_248824744.1">
    <property type="nucleotide sequence ID" value="NZ_JALKFT010000010.1"/>
</dbReference>
<protein>
    <submittedName>
        <fullName evidence="3">SGNH/GDSL hydrolase family protein</fullName>
    </submittedName>
</protein>
<keyword evidence="4" id="KW-1185">Reference proteome</keyword>
<dbReference type="Pfam" id="PF13472">
    <property type="entry name" value="Lipase_GDSL_2"/>
    <property type="match status" value="1"/>
</dbReference>
<evidence type="ECO:0000259" key="2">
    <source>
        <dbReference type="Pfam" id="PF13472"/>
    </source>
</evidence>
<evidence type="ECO:0000256" key="1">
    <source>
        <dbReference type="SAM" id="MobiDB-lite"/>
    </source>
</evidence>
<dbReference type="PANTHER" id="PTHR43784">
    <property type="entry name" value="GDSL-LIKE LIPASE/ACYLHYDROLASE, PUTATIVE (AFU_ORTHOLOGUE AFUA_2G00820)-RELATED"/>
    <property type="match status" value="1"/>
</dbReference>
<dbReference type="SUPFAM" id="SSF52266">
    <property type="entry name" value="SGNH hydrolase"/>
    <property type="match status" value="1"/>
</dbReference>
<dbReference type="Gene3D" id="3.40.50.1110">
    <property type="entry name" value="SGNH hydrolase"/>
    <property type="match status" value="1"/>
</dbReference>
<accession>A0ABT0JYB6</accession>
<dbReference type="GO" id="GO:0016787">
    <property type="term" value="F:hydrolase activity"/>
    <property type="evidence" value="ECO:0007669"/>
    <property type="project" value="UniProtKB-KW"/>
</dbReference>
<proteinExistence type="predicted"/>
<feature type="domain" description="SGNH hydrolase-type esterase" evidence="2">
    <location>
        <begin position="12"/>
        <end position="196"/>
    </location>
</feature>
<feature type="compositionally biased region" description="Low complexity" evidence="1">
    <location>
        <begin position="301"/>
        <end position="310"/>
    </location>
</feature>
<dbReference type="EMBL" id="JALKFT010000010">
    <property type="protein sequence ID" value="MCK9876486.1"/>
    <property type="molecule type" value="Genomic_DNA"/>
</dbReference>
<feature type="region of interest" description="Disordered" evidence="1">
    <location>
        <begin position="212"/>
        <end position="248"/>
    </location>
</feature>
<reference evidence="3 4" key="1">
    <citation type="submission" date="2022-04" db="EMBL/GenBank/DDBJ databases">
        <title>Genome diversity in the genus Frankia.</title>
        <authorList>
            <person name="Carlos-Shanley C."/>
            <person name="Hahn D."/>
        </authorList>
    </citation>
    <scope>NUCLEOTIDE SEQUENCE [LARGE SCALE GENOMIC DNA]</scope>
    <source>
        <strain evidence="3 4">Ag45/Mut15</strain>
    </source>
</reference>
<dbReference type="InterPro" id="IPR036514">
    <property type="entry name" value="SGNH_hydro_sf"/>
</dbReference>
<dbReference type="CDD" id="cd01832">
    <property type="entry name" value="SGNH_hydrolase_like_1"/>
    <property type="match status" value="1"/>
</dbReference>
<dbReference type="Proteomes" id="UP001201873">
    <property type="component" value="Unassembled WGS sequence"/>
</dbReference>